<feature type="compositionally biased region" description="Basic and acidic residues" evidence="2">
    <location>
        <begin position="238"/>
        <end position="263"/>
    </location>
</feature>
<evidence type="ECO:0000256" key="2">
    <source>
        <dbReference type="SAM" id="MobiDB-lite"/>
    </source>
</evidence>
<dbReference type="InterPro" id="IPR038398">
    <property type="entry name" value="NCD2_sf"/>
</dbReference>
<name>A0ABN8P9U6_9CNID</name>
<evidence type="ECO:0000313" key="4">
    <source>
        <dbReference type="Proteomes" id="UP001159405"/>
    </source>
</evidence>
<evidence type="ECO:0000256" key="1">
    <source>
        <dbReference type="SAM" id="Coils"/>
    </source>
</evidence>
<evidence type="ECO:0000313" key="3">
    <source>
        <dbReference type="EMBL" id="CAH3139272.1"/>
    </source>
</evidence>
<organism evidence="3 4">
    <name type="scientific">Porites lobata</name>
    <dbReference type="NCBI Taxonomy" id="104759"/>
    <lineage>
        <taxon>Eukaryota</taxon>
        <taxon>Metazoa</taxon>
        <taxon>Cnidaria</taxon>
        <taxon>Anthozoa</taxon>
        <taxon>Hexacorallia</taxon>
        <taxon>Scleractinia</taxon>
        <taxon>Fungiina</taxon>
        <taxon>Poritidae</taxon>
        <taxon>Porites</taxon>
    </lineage>
</organism>
<dbReference type="Gene3D" id="1.20.120.2010">
    <property type="entry name" value="NAB conserved domain 2"/>
    <property type="match status" value="1"/>
</dbReference>
<keyword evidence="4" id="KW-1185">Reference proteome</keyword>
<dbReference type="EMBL" id="CALNXK010000062">
    <property type="protein sequence ID" value="CAH3139272.1"/>
    <property type="molecule type" value="Genomic_DNA"/>
</dbReference>
<feature type="region of interest" description="Disordered" evidence="2">
    <location>
        <begin position="210"/>
        <end position="263"/>
    </location>
</feature>
<reference evidence="3 4" key="1">
    <citation type="submission" date="2022-05" db="EMBL/GenBank/DDBJ databases">
        <authorList>
            <consortium name="Genoscope - CEA"/>
            <person name="William W."/>
        </authorList>
    </citation>
    <scope>NUCLEOTIDE SEQUENCE [LARGE SCALE GENOMIC DNA]</scope>
</reference>
<feature type="non-terminal residue" evidence="3">
    <location>
        <position position="1"/>
    </location>
</feature>
<proteinExistence type="predicted"/>
<accession>A0ABN8P9U6</accession>
<dbReference type="Proteomes" id="UP001159405">
    <property type="component" value="Unassembled WGS sequence"/>
</dbReference>
<keyword evidence="1" id="KW-0175">Coiled coil</keyword>
<gene>
    <name evidence="3" type="ORF">PLOB_00040580</name>
</gene>
<protein>
    <recommendedName>
        <fullName evidence="5">C2H2-type domain-containing protein</fullName>
    </recommendedName>
</protein>
<comment type="caution">
    <text evidence="3">The sequence shown here is derived from an EMBL/GenBank/DDBJ whole genome shotgun (WGS) entry which is preliminary data.</text>
</comment>
<feature type="coiled-coil region" evidence="1">
    <location>
        <begin position="134"/>
        <end position="194"/>
    </location>
</feature>
<sequence length="1260" mass="142754">SKQRTIGQNGKLGPCVPIKSAEEEAKSHNVTEIPVNVERFREETKLFGKNSTSDDGLTEWQKKMNEAAFALCMGTPSLTLNRGKLLEKAREKVANDGFNYKKGKSRSKKFGAVSTGDSKVKRAKLDSDERRILIEETKESIKEQSEKLAMLEREKCKLVNMNQFGAASHILDRSSSARKEKGQLVKKLAALEQKESKAIKRKLALQGEKGKKTAKTADEEHAVKKNDNSIAKYLNPKETQEKSENAMGEETEKQNETTVQEEKEKKDHFFGNGMETYSKYLKYTTSGGLGNKELYKISNGLYVSQLPELSVADYIICKEQNCNKLHNVNGGISVCSKCCGLVSVAKEIQEKGMVKVSETFKKYFSGNTYSSEKAVRKFMSLPVVIFELGDASKGTQTLYMIERHPGVDYIKYVELLRSASGSIDTSYSSNSINKEKLKALCELASSEKDRKLIKYAMCGDLSNKKAKKYGLSNWNRQKDEIESSLERSKEIREAVNELACLEEKTGGQTNSEREMADCRLDKHSEEYNLDPDRVQKESTPLVSDVPSFDHLVFILRQNNLNWFSFVEEIKSTIRGLSAEAMNQVLIDFAHYLPVSDLSDDEEREVEHSRQSFLLYYREKKIEEREIDMLEGNVCSDSESDNPDEWIDVDLRTEAGKKLIRKERRRIRQKAKRQAAKRVAEECLLRRKIPKRVGRVLRDFPDIGKEIENFVQSKRVGADAWRRTGILTFDGNVKQGQKVTYKRIKQHLEEKYNTTFSYGTIVQLSVVKNKRRLSAKRYKGVARITCRRARKGFSLRFNPDAHWSCSLYKGLDKIQLQDGTDKCVLNRDDAAGFRLDTTYTHKQNKVLSISASPEVTTRTDFVNKYSSILQVSSYLIMETENTSDVCAAVVKGQALFRKNAAQHLSDLTMLQQTNPSFKESLAKDIECIRVDGASDEGPGHEEVQFYWTERHLSMSKACTIVTTRHSGGSYLNKVELLNGCISVGHSNVFIPSTLNGPCYTDEGSIDDEKVKLNQDIATDVYIDRVSGSTFNGKEIYFTKGASDAQAIYNQSRRDHLLVFLKGSKKQKAVLKKEQSTLYTYFEEVWKVRNSHMVKGLPCQYVFVLLPCYKHDCSHELCGKGKPEKDRLWYENGPPLRNIPFPIPDQKRPWGSEDCTECQSVCSGHFLSPEDNIQHVAKHGTGDCQFSPPSEVIKSAFSKRARQGQLMDENTILTLAKTTLLSKEEVQMWVDHLSCLAKHRQAGAKKAAKSRAKKGTSYILNL</sequence>
<feature type="compositionally biased region" description="Basic and acidic residues" evidence="2">
    <location>
        <begin position="210"/>
        <end position="227"/>
    </location>
</feature>
<evidence type="ECO:0008006" key="5">
    <source>
        <dbReference type="Google" id="ProtNLM"/>
    </source>
</evidence>